<keyword evidence="10" id="KW-0067">ATP-binding</keyword>
<dbReference type="GO" id="GO:0000155">
    <property type="term" value="F:phosphorelay sensor kinase activity"/>
    <property type="evidence" value="ECO:0007669"/>
    <property type="project" value="InterPro"/>
</dbReference>
<dbReference type="SUPFAM" id="SSF52172">
    <property type="entry name" value="CheY-like"/>
    <property type="match status" value="1"/>
</dbReference>
<keyword evidence="11 18" id="KW-1133">Transmembrane helix</keyword>
<dbReference type="GO" id="GO:0005524">
    <property type="term" value="F:ATP binding"/>
    <property type="evidence" value="ECO:0007669"/>
    <property type="project" value="UniProtKB-KW"/>
</dbReference>
<feature type="domain" description="Histidine kinase" evidence="19">
    <location>
        <begin position="268"/>
        <end position="488"/>
    </location>
</feature>
<dbReference type="PROSITE" id="PS50885">
    <property type="entry name" value="HAMP"/>
    <property type="match status" value="1"/>
</dbReference>
<keyword evidence="9" id="KW-0418">Kinase</keyword>
<evidence type="ECO:0000259" key="21">
    <source>
        <dbReference type="PROSITE" id="PS50885"/>
    </source>
</evidence>
<evidence type="ECO:0000256" key="13">
    <source>
        <dbReference type="ARBA" id="ARBA00023136"/>
    </source>
</evidence>
<dbReference type="InterPro" id="IPR004358">
    <property type="entry name" value="Sig_transdc_His_kin-like_C"/>
</dbReference>
<dbReference type="InterPro" id="IPR036641">
    <property type="entry name" value="HPT_dom_sf"/>
</dbReference>
<dbReference type="Pfam" id="PF17152">
    <property type="entry name" value="CHASE8"/>
    <property type="match status" value="1"/>
</dbReference>
<comment type="subcellular location">
    <subcellularLocation>
        <location evidence="2">Cell membrane</location>
        <topology evidence="2">Multi-pass membrane protein</topology>
    </subcellularLocation>
</comment>
<dbReference type="InterPro" id="IPR036097">
    <property type="entry name" value="HisK_dim/P_sf"/>
</dbReference>
<dbReference type="AlphaFoldDB" id="A0A5P1R9V6"/>
<feature type="domain" description="HPt" evidence="22">
    <location>
        <begin position="822"/>
        <end position="916"/>
    </location>
</feature>
<keyword evidence="7 18" id="KW-0812">Transmembrane</keyword>
<evidence type="ECO:0000256" key="1">
    <source>
        <dbReference type="ARBA" id="ARBA00000085"/>
    </source>
</evidence>
<dbReference type="Gene3D" id="3.40.50.2300">
    <property type="match status" value="1"/>
</dbReference>
<dbReference type="PRINTS" id="PR00344">
    <property type="entry name" value="BCTRLSENSOR"/>
</dbReference>
<dbReference type="InterPro" id="IPR003660">
    <property type="entry name" value="HAMP_dom"/>
</dbReference>
<evidence type="ECO:0000259" key="19">
    <source>
        <dbReference type="PROSITE" id="PS50109"/>
    </source>
</evidence>
<evidence type="ECO:0000256" key="16">
    <source>
        <dbReference type="PROSITE-ProRule" id="PRU00110"/>
    </source>
</evidence>
<evidence type="ECO:0000256" key="5">
    <source>
        <dbReference type="ARBA" id="ARBA00022553"/>
    </source>
</evidence>
<dbReference type="SUPFAM" id="SSF55874">
    <property type="entry name" value="ATPase domain of HSP90 chaperone/DNA topoisomerase II/histidine kinase"/>
    <property type="match status" value="1"/>
</dbReference>
<dbReference type="SUPFAM" id="SSF158472">
    <property type="entry name" value="HAMP domain-like"/>
    <property type="match status" value="1"/>
</dbReference>
<evidence type="ECO:0000256" key="11">
    <source>
        <dbReference type="ARBA" id="ARBA00022989"/>
    </source>
</evidence>
<dbReference type="SMART" id="SM00448">
    <property type="entry name" value="REC"/>
    <property type="match status" value="1"/>
</dbReference>
<dbReference type="Gene3D" id="1.10.287.130">
    <property type="match status" value="1"/>
</dbReference>
<dbReference type="InterPro" id="IPR008207">
    <property type="entry name" value="Sig_transdc_His_kin_Hpt_dom"/>
</dbReference>
<dbReference type="InterPro" id="IPR001789">
    <property type="entry name" value="Sig_transdc_resp-reg_receiver"/>
</dbReference>
<feature type="domain" description="HAMP" evidence="21">
    <location>
        <begin position="193"/>
        <end position="246"/>
    </location>
</feature>
<evidence type="ECO:0000256" key="9">
    <source>
        <dbReference type="ARBA" id="ARBA00022777"/>
    </source>
</evidence>
<evidence type="ECO:0000256" key="3">
    <source>
        <dbReference type="ARBA" id="ARBA00012438"/>
    </source>
</evidence>
<evidence type="ECO:0000256" key="7">
    <source>
        <dbReference type="ARBA" id="ARBA00022692"/>
    </source>
</evidence>
<sequence length="916" mass="101728">MNKFFRNLPVRHKLSAIVMLTTLVVLILSYTVFIVNFWLNSRDQLVQSVHSLTKAVSINASATLIFDDSVTANELLNTFSANKDIVSAVLTDQQGTYFAQYQQADESIPQTPLSAINIENFQTGEQDWSYIFTDDYLDIHQIIRVNERTVGNLMVRVSLSSYKMMVTNWLIFGSVALLMVLFVGYLISSRLQKVIINPIERLVSAMRVISEKSDYSRRVSYDSKDEFGVMVTGFNTMLGQIEVRDDQLKHARDIAEEANLAKSRFLATMSHEIRTPMNGVLGMAELLLGTSLSEEQRRYAETIHKSGGSLLNIINDILDYSKIEAGQLKLETIHFDLYEQIEQVVQLLGEVASAKGVSLSSRYDSRFCGRMTGDPIRFRQVLLNLVGNAIKFTHKGRVDIGVSGSFSGETPFLRIEVKDTGPGITEDAQKRIFESFSQADSSITRKYGGTGLGLAICQQLVELMGGEIGVNSVLGAGSTFWFELPLHVDDLQHGVSGKTLLGGYRVLIIEDGLLEYGSIRELLASWDVYTDIASSLQLAERQIINAAARGKGFDVVMLPFSQKDRDTSRFIHSLNHRIGVTGLKFSVVSSTALPDTTWLPENAKLLQRQGDTILPSLLLDNLASLLTDGEESSFEKLLPEAEALGELRGHILLVEDNAVNQQVALGLLRLIGCSADVAANGIEAIEKWQKSRYNLILMDIEMPVMDGITATATIREQEIANQLPYTPIVAVTANAMDGDRELYLSNGMDDYLSKPFSRKGLYQMLLRWLDEDNSQSDEEPEVLFSQMSETEAKQPLKPATFSEKEVDVALLESLSELQDENGLPLLNSLVSTYADNGLEILTALEAAITNNDIEEVRRLSHAMKSSSGNLGLLIVSSISREMELGCRESRTEDLANQYQQLVAANARAEQQLRELM</sequence>
<evidence type="ECO:0000256" key="8">
    <source>
        <dbReference type="ARBA" id="ARBA00022741"/>
    </source>
</evidence>
<dbReference type="PROSITE" id="PS50109">
    <property type="entry name" value="HIS_KIN"/>
    <property type="match status" value="1"/>
</dbReference>
<keyword evidence="5 17" id="KW-0597">Phosphoprotein</keyword>
<feature type="modified residue" description="4-aspartylphosphate" evidence="17">
    <location>
        <position position="699"/>
    </location>
</feature>
<dbReference type="CDD" id="cd00082">
    <property type="entry name" value="HisKA"/>
    <property type="match status" value="1"/>
</dbReference>
<dbReference type="OrthoDB" id="5555669at2"/>
<dbReference type="SUPFAM" id="SSF47384">
    <property type="entry name" value="Homodimeric domain of signal transducing histidine kinase"/>
    <property type="match status" value="1"/>
</dbReference>
<dbReference type="RefSeq" id="WP_138988772.1">
    <property type="nucleotide sequence ID" value="NZ_CP043869.1"/>
</dbReference>
<evidence type="ECO:0000256" key="4">
    <source>
        <dbReference type="ARBA" id="ARBA00022475"/>
    </source>
</evidence>
<evidence type="ECO:0000256" key="2">
    <source>
        <dbReference type="ARBA" id="ARBA00004651"/>
    </source>
</evidence>
<dbReference type="Pfam" id="PF00512">
    <property type="entry name" value="HisKA"/>
    <property type="match status" value="1"/>
</dbReference>
<evidence type="ECO:0000313" key="23">
    <source>
        <dbReference type="EMBL" id="QEQ96066.1"/>
    </source>
</evidence>
<dbReference type="InterPro" id="IPR003594">
    <property type="entry name" value="HATPase_dom"/>
</dbReference>
<dbReference type="Gene3D" id="6.10.340.10">
    <property type="match status" value="1"/>
</dbReference>
<dbReference type="SUPFAM" id="SSF47226">
    <property type="entry name" value="Histidine-containing phosphotransfer domain, HPT domain"/>
    <property type="match status" value="1"/>
</dbReference>
<dbReference type="PROSITE" id="PS50110">
    <property type="entry name" value="RESPONSE_REGULATORY"/>
    <property type="match status" value="1"/>
</dbReference>
<dbReference type="EC" id="2.7.13.3" evidence="3"/>
<dbReference type="InterPro" id="IPR036890">
    <property type="entry name" value="HATPase_C_sf"/>
</dbReference>
<accession>A0A5P1R9V6</accession>
<dbReference type="PANTHER" id="PTHR45339:SF1">
    <property type="entry name" value="HYBRID SIGNAL TRANSDUCTION HISTIDINE KINASE J"/>
    <property type="match status" value="1"/>
</dbReference>
<evidence type="ECO:0000256" key="10">
    <source>
        <dbReference type="ARBA" id="ARBA00022840"/>
    </source>
</evidence>
<dbReference type="FunFam" id="1.10.287.130:FF:000002">
    <property type="entry name" value="Two-component osmosensing histidine kinase"/>
    <property type="match status" value="1"/>
</dbReference>
<evidence type="ECO:0000259" key="22">
    <source>
        <dbReference type="PROSITE" id="PS50894"/>
    </source>
</evidence>
<keyword evidence="4" id="KW-1003">Cell membrane</keyword>
<dbReference type="Gene3D" id="1.20.120.160">
    <property type="entry name" value="HPT domain"/>
    <property type="match status" value="1"/>
</dbReference>
<proteinExistence type="predicted"/>
<dbReference type="InterPro" id="IPR011006">
    <property type="entry name" value="CheY-like_superfamily"/>
</dbReference>
<dbReference type="Pfam" id="PF01627">
    <property type="entry name" value="Hpt"/>
    <property type="match status" value="1"/>
</dbReference>
<keyword evidence="8" id="KW-0547">Nucleotide-binding</keyword>
<keyword evidence="6" id="KW-0808">Transferase</keyword>
<dbReference type="Pfam" id="PF00072">
    <property type="entry name" value="Response_reg"/>
    <property type="match status" value="1"/>
</dbReference>
<dbReference type="EMBL" id="CP043869">
    <property type="protein sequence ID" value="QEQ96066.1"/>
    <property type="molecule type" value="Genomic_DNA"/>
</dbReference>
<dbReference type="InterPro" id="IPR005467">
    <property type="entry name" value="His_kinase_dom"/>
</dbReference>
<comment type="subunit">
    <text evidence="14">At low DSF concentrations, interacts with RpfF.</text>
</comment>
<evidence type="ECO:0000256" key="18">
    <source>
        <dbReference type="SAM" id="Phobius"/>
    </source>
</evidence>
<dbReference type="SMART" id="SM00304">
    <property type="entry name" value="HAMP"/>
    <property type="match status" value="1"/>
</dbReference>
<organism evidence="23 24">
    <name type="scientific">Neptunomonas concharum</name>
    <dbReference type="NCBI Taxonomy" id="1031538"/>
    <lineage>
        <taxon>Bacteria</taxon>
        <taxon>Pseudomonadati</taxon>
        <taxon>Pseudomonadota</taxon>
        <taxon>Gammaproteobacteria</taxon>
        <taxon>Oceanospirillales</taxon>
        <taxon>Oceanospirillaceae</taxon>
        <taxon>Neptunomonas</taxon>
    </lineage>
</organism>
<evidence type="ECO:0000256" key="6">
    <source>
        <dbReference type="ARBA" id="ARBA00022679"/>
    </source>
</evidence>
<evidence type="ECO:0000256" key="17">
    <source>
        <dbReference type="PROSITE-ProRule" id="PRU00169"/>
    </source>
</evidence>
<evidence type="ECO:0000256" key="14">
    <source>
        <dbReference type="ARBA" id="ARBA00064003"/>
    </source>
</evidence>
<dbReference type="SMART" id="SM00388">
    <property type="entry name" value="HisKA"/>
    <property type="match status" value="1"/>
</dbReference>
<dbReference type="Gene3D" id="3.30.565.10">
    <property type="entry name" value="Histidine kinase-like ATPase, C-terminal domain"/>
    <property type="match status" value="1"/>
</dbReference>
<dbReference type="CDD" id="cd06225">
    <property type="entry name" value="HAMP"/>
    <property type="match status" value="1"/>
</dbReference>
<comment type="catalytic activity">
    <reaction evidence="1">
        <text>ATP + protein L-histidine = ADP + protein N-phospho-L-histidine.</text>
        <dbReference type="EC" id="2.7.13.3"/>
    </reaction>
</comment>
<dbReference type="InterPro" id="IPR003661">
    <property type="entry name" value="HisK_dim/P_dom"/>
</dbReference>
<gene>
    <name evidence="23" type="ORF">F0U83_04730</name>
</gene>
<dbReference type="Proteomes" id="UP000324760">
    <property type="component" value="Chromosome"/>
</dbReference>
<feature type="transmembrane region" description="Helical" evidence="18">
    <location>
        <begin position="16"/>
        <end position="39"/>
    </location>
</feature>
<evidence type="ECO:0000256" key="12">
    <source>
        <dbReference type="ARBA" id="ARBA00023012"/>
    </source>
</evidence>
<dbReference type="CDD" id="cd16922">
    <property type="entry name" value="HATPase_EvgS-ArcB-TorS-like"/>
    <property type="match status" value="1"/>
</dbReference>
<dbReference type="CDD" id="cd17546">
    <property type="entry name" value="REC_hyHK_CKI1_RcsC-like"/>
    <property type="match status" value="1"/>
</dbReference>
<protein>
    <recommendedName>
        <fullName evidence="15">Sensory/regulatory protein RpfC</fullName>
        <ecNumber evidence="3">2.7.13.3</ecNumber>
    </recommendedName>
</protein>
<dbReference type="SMART" id="SM00387">
    <property type="entry name" value="HATPase_c"/>
    <property type="match status" value="1"/>
</dbReference>
<feature type="domain" description="Response regulatory" evidence="20">
    <location>
        <begin position="650"/>
        <end position="769"/>
    </location>
</feature>
<dbReference type="PROSITE" id="PS50894">
    <property type="entry name" value="HPT"/>
    <property type="match status" value="1"/>
</dbReference>
<dbReference type="InterPro" id="IPR033417">
    <property type="entry name" value="CHASE8"/>
</dbReference>
<feature type="transmembrane region" description="Helical" evidence="18">
    <location>
        <begin position="166"/>
        <end position="187"/>
    </location>
</feature>
<dbReference type="Pfam" id="PF00672">
    <property type="entry name" value="HAMP"/>
    <property type="match status" value="1"/>
</dbReference>
<dbReference type="KEGG" id="ncu:F0U83_04730"/>
<evidence type="ECO:0000313" key="24">
    <source>
        <dbReference type="Proteomes" id="UP000324760"/>
    </source>
</evidence>
<name>A0A5P1R9V6_9GAMM</name>
<dbReference type="GO" id="GO:0005886">
    <property type="term" value="C:plasma membrane"/>
    <property type="evidence" value="ECO:0007669"/>
    <property type="project" value="UniProtKB-SubCell"/>
</dbReference>
<dbReference type="PANTHER" id="PTHR45339">
    <property type="entry name" value="HYBRID SIGNAL TRANSDUCTION HISTIDINE KINASE J"/>
    <property type="match status" value="1"/>
</dbReference>
<keyword evidence="12" id="KW-0902">Two-component regulatory system</keyword>
<keyword evidence="24" id="KW-1185">Reference proteome</keyword>
<dbReference type="FunFam" id="3.30.565.10:FF:000010">
    <property type="entry name" value="Sensor histidine kinase RcsC"/>
    <property type="match status" value="1"/>
</dbReference>
<reference evidence="23 24" key="1">
    <citation type="journal article" date="2019" name="Biochem. Eng. J.">
        <title>Metabolic engineering of the marine bacteria Neptunomonas concharum for the production of acetoin and meso-2,3-butanediol from acetate.</title>
        <authorList>
            <person name="Li W."/>
            <person name="Pu N."/>
            <person name="Liu C.-X."/>
            <person name="Yuan Q.-P."/>
            <person name="Li Z.-J."/>
        </authorList>
    </citation>
    <scope>NUCLEOTIDE SEQUENCE [LARGE SCALE GENOMIC DNA]</scope>
    <source>
        <strain evidence="23 24">JCM17730</strain>
    </source>
</reference>
<dbReference type="Pfam" id="PF02518">
    <property type="entry name" value="HATPase_c"/>
    <property type="match status" value="1"/>
</dbReference>
<keyword evidence="13 18" id="KW-0472">Membrane</keyword>
<evidence type="ECO:0000259" key="20">
    <source>
        <dbReference type="PROSITE" id="PS50110"/>
    </source>
</evidence>
<feature type="modified residue" description="Phosphohistidine" evidence="16">
    <location>
        <position position="861"/>
    </location>
</feature>
<evidence type="ECO:0000256" key="15">
    <source>
        <dbReference type="ARBA" id="ARBA00068150"/>
    </source>
</evidence>